<dbReference type="Proteomes" id="UP000287247">
    <property type="component" value="Unassembled WGS sequence"/>
</dbReference>
<name>A0A401IKL6_APHSA</name>
<sequence length="239" mass="26427">MEYRITVEFDSATVSILNENKYRLIYFISSSSINSCSAIPLCYGVVDRFLTSLEITFKDNLFAYVSSSPLVDQQEIYISQTPTKPLSADIVTTAISSSCPISLGQTLNLNSDLTVNITTNLKQNIGIQSETTDQFTSGIGIIDNSNPYYRGINAQLLYKTLPLQLTPGSKILLAIMPNNSIKINMAVTTLNSACIVIDLSENPTPSPNVTYSLQQGWTFNDPRVTQYRQNTELRAILIT</sequence>
<gene>
    <name evidence="1" type="ORF">AsFPU1_3240</name>
</gene>
<comment type="caution">
    <text evidence="1">The sequence shown here is derived from an EMBL/GenBank/DDBJ whole genome shotgun (WGS) entry which is preliminary data.</text>
</comment>
<keyword evidence="2" id="KW-1185">Reference proteome</keyword>
<proteinExistence type="predicted"/>
<organism evidence="1 2">
    <name type="scientific">Aphanothece sacrum FPU1</name>
    <dbReference type="NCBI Taxonomy" id="1920663"/>
    <lineage>
        <taxon>Bacteria</taxon>
        <taxon>Bacillati</taxon>
        <taxon>Cyanobacteriota</taxon>
        <taxon>Cyanophyceae</taxon>
        <taxon>Oscillatoriophycideae</taxon>
        <taxon>Chroococcales</taxon>
        <taxon>Aphanothecaceae</taxon>
        <taxon>Aphanothece</taxon>
    </lineage>
</organism>
<dbReference type="EMBL" id="BDQK01000013">
    <property type="protein sequence ID" value="GBF81819.1"/>
    <property type="molecule type" value="Genomic_DNA"/>
</dbReference>
<reference evidence="2" key="1">
    <citation type="submission" date="2017-05" db="EMBL/GenBank/DDBJ databases">
        <title>Physiological properties and genetic analysis related to exopolysaccharide production of fresh-water unicellular cyanobacterium Aphanothece sacrum, Suizenji Nori, that has been cultured as a food source in Japan.</title>
        <authorList>
            <person name="Kanesaki Y."/>
            <person name="Yoshikawa S."/>
            <person name="Ohki K."/>
        </authorList>
    </citation>
    <scope>NUCLEOTIDE SEQUENCE [LARGE SCALE GENOMIC DNA]</scope>
    <source>
        <strain evidence="2">FPU1</strain>
    </source>
</reference>
<evidence type="ECO:0000313" key="1">
    <source>
        <dbReference type="EMBL" id="GBF81819.1"/>
    </source>
</evidence>
<dbReference type="AlphaFoldDB" id="A0A401IKL6"/>
<dbReference type="RefSeq" id="WP_124973018.1">
    <property type="nucleotide sequence ID" value="NZ_BDQK01000013.1"/>
</dbReference>
<dbReference type="OrthoDB" id="1336646at2"/>
<protein>
    <submittedName>
        <fullName evidence="1">Uncharacterized protein</fullName>
    </submittedName>
</protein>
<evidence type="ECO:0000313" key="2">
    <source>
        <dbReference type="Proteomes" id="UP000287247"/>
    </source>
</evidence>
<accession>A0A401IKL6</accession>